<feature type="region of interest" description="Disordered" evidence="1">
    <location>
        <begin position="44"/>
        <end position="96"/>
    </location>
</feature>
<evidence type="ECO:0000256" key="2">
    <source>
        <dbReference type="SAM" id="SignalP"/>
    </source>
</evidence>
<evidence type="ECO:0008006" key="5">
    <source>
        <dbReference type="Google" id="ProtNLM"/>
    </source>
</evidence>
<dbReference type="Proteomes" id="UP000828924">
    <property type="component" value="Chromosome"/>
</dbReference>
<feature type="chain" id="PRO_5045739236" description="Secreted protein" evidence="2">
    <location>
        <begin position="31"/>
        <end position="96"/>
    </location>
</feature>
<keyword evidence="4" id="KW-1185">Reference proteome</keyword>
<sequence>MKKSTARTTVIALGAGATILSIASLSSAVASDIAATGQAAAQAADDAKPSCGPLDNLPGGPCDPNTDLGDDHPLPSRNPSDRNIKTDILQADWTRR</sequence>
<gene>
    <name evidence="3" type="ORF">J4032_36090</name>
</gene>
<organism evidence="3 4">
    <name type="scientific">Streptomyces formicae</name>
    <dbReference type="NCBI Taxonomy" id="1616117"/>
    <lineage>
        <taxon>Bacteria</taxon>
        <taxon>Bacillati</taxon>
        <taxon>Actinomycetota</taxon>
        <taxon>Actinomycetes</taxon>
        <taxon>Kitasatosporales</taxon>
        <taxon>Streptomycetaceae</taxon>
        <taxon>Streptomyces</taxon>
    </lineage>
</organism>
<accession>A0ABY3X087</accession>
<protein>
    <recommendedName>
        <fullName evidence="5">Secreted protein</fullName>
    </recommendedName>
</protein>
<evidence type="ECO:0000313" key="4">
    <source>
        <dbReference type="Proteomes" id="UP000828924"/>
    </source>
</evidence>
<keyword evidence="2" id="KW-0732">Signal</keyword>
<feature type="compositionally biased region" description="Basic and acidic residues" evidence="1">
    <location>
        <begin position="69"/>
        <end position="85"/>
    </location>
</feature>
<dbReference type="EMBL" id="CP071872">
    <property type="protein sequence ID" value="UNM16161.1"/>
    <property type="molecule type" value="Genomic_DNA"/>
</dbReference>
<name>A0ABY3X087_9ACTN</name>
<evidence type="ECO:0000313" key="3">
    <source>
        <dbReference type="EMBL" id="UNM16161.1"/>
    </source>
</evidence>
<feature type="signal peptide" evidence="2">
    <location>
        <begin position="1"/>
        <end position="30"/>
    </location>
</feature>
<dbReference type="RefSeq" id="WP_242338572.1">
    <property type="nucleotide sequence ID" value="NZ_CP071872.1"/>
</dbReference>
<reference evidence="3 4" key="1">
    <citation type="submission" date="2021-03" db="EMBL/GenBank/DDBJ databases">
        <title>Complete genome of Streptomyces formicae strain 1H-GS9 (DSM 100524).</title>
        <authorList>
            <person name="Atanasov K.E."/>
            <person name="Altabella T."/>
            <person name="Ferrer A."/>
        </authorList>
    </citation>
    <scope>NUCLEOTIDE SEQUENCE [LARGE SCALE GENOMIC DNA]</scope>
    <source>
        <strain evidence="3 4">1H-GS9</strain>
    </source>
</reference>
<evidence type="ECO:0000256" key="1">
    <source>
        <dbReference type="SAM" id="MobiDB-lite"/>
    </source>
</evidence>
<proteinExistence type="predicted"/>